<dbReference type="OMA" id="YHDVWIA"/>
<dbReference type="EMBL" id="KB456263">
    <property type="protein sequence ID" value="EMF13206.1"/>
    <property type="molecule type" value="Genomic_DNA"/>
</dbReference>
<evidence type="ECO:0000259" key="3">
    <source>
        <dbReference type="PROSITE" id="PS50048"/>
    </source>
</evidence>
<dbReference type="OrthoDB" id="2991872at2759"/>
<dbReference type="STRING" id="692275.M3BYQ9"/>
<dbReference type="PROSITE" id="PS00463">
    <property type="entry name" value="ZN2_CY6_FUNGAL_1"/>
    <property type="match status" value="1"/>
</dbReference>
<protein>
    <recommendedName>
        <fullName evidence="3">Zn(2)-C6 fungal-type domain-containing protein</fullName>
    </recommendedName>
</protein>
<dbReference type="HOGENOM" id="CLU_013866_5_1_1"/>
<keyword evidence="5" id="KW-1185">Reference proteome</keyword>
<evidence type="ECO:0000313" key="5">
    <source>
        <dbReference type="Proteomes" id="UP000016931"/>
    </source>
</evidence>
<dbReference type="PANTHER" id="PTHR38791:SF5">
    <property type="entry name" value="TRANSCRIPTION FACTOR DBAG-RELATED"/>
    <property type="match status" value="1"/>
</dbReference>
<evidence type="ECO:0000256" key="1">
    <source>
        <dbReference type="ARBA" id="ARBA00023242"/>
    </source>
</evidence>
<reference evidence="4 5" key="1">
    <citation type="journal article" date="2012" name="PLoS Pathog.">
        <title>Diverse lifestyles and strategies of plant pathogenesis encoded in the genomes of eighteen Dothideomycetes fungi.</title>
        <authorList>
            <person name="Ohm R.A."/>
            <person name="Feau N."/>
            <person name="Henrissat B."/>
            <person name="Schoch C.L."/>
            <person name="Horwitz B.A."/>
            <person name="Barry K.W."/>
            <person name="Condon B.J."/>
            <person name="Copeland A.C."/>
            <person name="Dhillon B."/>
            <person name="Glaser F."/>
            <person name="Hesse C.N."/>
            <person name="Kosti I."/>
            <person name="LaButti K."/>
            <person name="Lindquist E.A."/>
            <person name="Lucas S."/>
            <person name="Salamov A.A."/>
            <person name="Bradshaw R.E."/>
            <person name="Ciuffetti L."/>
            <person name="Hamelin R.C."/>
            <person name="Kema G.H.J."/>
            <person name="Lawrence C."/>
            <person name="Scott J.A."/>
            <person name="Spatafora J.W."/>
            <person name="Turgeon B.G."/>
            <person name="de Wit P.J.G.M."/>
            <person name="Zhong S."/>
            <person name="Goodwin S.B."/>
            <person name="Grigoriev I.V."/>
        </authorList>
    </citation>
    <scope>NUCLEOTIDE SEQUENCE [LARGE SCALE GENOMIC DNA]</scope>
    <source>
        <strain evidence="4 5">SO2202</strain>
    </source>
</reference>
<dbReference type="PROSITE" id="PS50048">
    <property type="entry name" value="ZN2_CY6_FUNGAL_2"/>
    <property type="match status" value="1"/>
</dbReference>
<feature type="compositionally biased region" description="Low complexity" evidence="2">
    <location>
        <begin position="77"/>
        <end position="92"/>
    </location>
</feature>
<dbReference type="SUPFAM" id="SSF57701">
    <property type="entry name" value="Zn2/Cys6 DNA-binding domain"/>
    <property type="match status" value="1"/>
</dbReference>
<dbReference type="Gene3D" id="4.10.240.10">
    <property type="entry name" value="Zn(2)-C6 fungal-type DNA-binding domain"/>
    <property type="match status" value="1"/>
</dbReference>
<dbReference type="RefSeq" id="XP_016761327.1">
    <property type="nucleotide sequence ID" value="XM_016908025.1"/>
</dbReference>
<name>M3BYQ9_SPHMS</name>
<evidence type="ECO:0000256" key="2">
    <source>
        <dbReference type="SAM" id="MobiDB-lite"/>
    </source>
</evidence>
<dbReference type="InterPro" id="IPR001138">
    <property type="entry name" value="Zn2Cys6_DnaBD"/>
</dbReference>
<dbReference type="PANTHER" id="PTHR38791">
    <property type="entry name" value="ZN(II)2CYS6 TRANSCRIPTION FACTOR (EUROFUNG)-RELATED-RELATED"/>
    <property type="match status" value="1"/>
</dbReference>
<accession>M3BYQ9</accession>
<dbReference type="GO" id="GO:0000981">
    <property type="term" value="F:DNA-binding transcription factor activity, RNA polymerase II-specific"/>
    <property type="evidence" value="ECO:0007669"/>
    <property type="project" value="InterPro"/>
</dbReference>
<dbReference type="InterPro" id="IPR036864">
    <property type="entry name" value="Zn2-C6_fun-type_DNA-bd_sf"/>
</dbReference>
<dbReference type="InterPro" id="IPR053175">
    <property type="entry name" value="DHMBA_Reg_Transcription_Factor"/>
</dbReference>
<dbReference type="eggNOG" id="ENOG502SNKW">
    <property type="taxonomic scope" value="Eukaryota"/>
</dbReference>
<feature type="domain" description="Zn(2)-C6 fungal-type" evidence="3">
    <location>
        <begin position="10"/>
        <end position="38"/>
    </location>
</feature>
<dbReference type="Proteomes" id="UP000016931">
    <property type="component" value="Unassembled WGS sequence"/>
</dbReference>
<evidence type="ECO:0000313" key="4">
    <source>
        <dbReference type="EMBL" id="EMF13206.1"/>
    </source>
</evidence>
<dbReference type="AlphaFoldDB" id="M3BYQ9"/>
<dbReference type="GeneID" id="27905162"/>
<keyword evidence="1" id="KW-0539">Nucleus</keyword>
<gene>
    <name evidence="4" type="ORF">SEPMUDRAFT_162984</name>
</gene>
<organism evidence="4 5">
    <name type="scientific">Sphaerulina musiva (strain SO2202)</name>
    <name type="common">Poplar stem canker fungus</name>
    <name type="synonym">Septoria musiva</name>
    <dbReference type="NCBI Taxonomy" id="692275"/>
    <lineage>
        <taxon>Eukaryota</taxon>
        <taxon>Fungi</taxon>
        <taxon>Dikarya</taxon>
        <taxon>Ascomycota</taxon>
        <taxon>Pezizomycotina</taxon>
        <taxon>Dothideomycetes</taxon>
        <taxon>Dothideomycetidae</taxon>
        <taxon>Mycosphaerellales</taxon>
        <taxon>Mycosphaerellaceae</taxon>
        <taxon>Sphaerulina</taxon>
    </lineage>
</organism>
<feature type="region of interest" description="Disordered" evidence="2">
    <location>
        <begin position="61"/>
        <end position="96"/>
    </location>
</feature>
<sequence>MPFRGRPSKGCGTCRRRKIKCDLREGGCERCERAGWDCGGYRDLTSLMFHDESERVIEKVHAQKGTRRPAESAPEVSLSPSTTASTTIASPSDRASDLAVEELPSATLLTRSSTRDSAVELSCHGGGSNPSFSPRASPANSLPGLDDLALAYFFDTYVYKYNDKRDQWDIEVGNGCLLAAVKALGTAGAVSQIGRSHQLEAEAQKQYVDAIRKTNNALQNSTERTRDSTLVAITILGIFENVSGFQRNLDSWREHVNGAASLLQLRGSKQFSTQTGCRLFLQTCTNLILSCLSRRLPIPAHVRAMQKVAERFIPDPTESVWRFHLAGLRIADLNARLLPGNYPASPPQAQSIVDDALALYAELESILADAPEDWKPRYRGATGQMIYSDYCYVFDSYIIAQIFSGNWGYRIMLTDVLRKALVNLRASGNKVDRAQLDRIQFYIGSVRQLQLNILAVIPQHLSHRFPIHYTTDASGHITEQPSSGFNSRNHNPFRHAEENEVALPFVRMSGGYQTQFPLFAAGAADPPGGPVRMWVIGALKTLHQSMGVQQAAVLASQLEGDDSGSGIPEDLWHCTLPP</sequence>
<proteinExistence type="predicted"/>
<dbReference type="Pfam" id="PF11951">
    <property type="entry name" value="Fungal_trans_2"/>
    <property type="match status" value="1"/>
</dbReference>
<dbReference type="CDD" id="cd00067">
    <property type="entry name" value="GAL4"/>
    <property type="match status" value="1"/>
</dbReference>
<dbReference type="Pfam" id="PF00172">
    <property type="entry name" value="Zn_clus"/>
    <property type="match status" value="1"/>
</dbReference>
<dbReference type="SMART" id="SM00066">
    <property type="entry name" value="GAL4"/>
    <property type="match status" value="1"/>
</dbReference>
<dbReference type="InterPro" id="IPR021858">
    <property type="entry name" value="Fun_TF"/>
</dbReference>
<feature type="region of interest" description="Disordered" evidence="2">
    <location>
        <begin position="119"/>
        <end position="138"/>
    </location>
</feature>
<feature type="compositionally biased region" description="Polar residues" evidence="2">
    <location>
        <begin position="129"/>
        <end position="138"/>
    </location>
</feature>
<dbReference type="GO" id="GO:0008270">
    <property type="term" value="F:zinc ion binding"/>
    <property type="evidence" value="ECO:0007669"/>
    <property type="project" value="InterPro"/>
</dbReference>